<keyword evidence="3" id="KW-0808">Transferase</keyword>
<dbReference type="GO" id="GO:0004674">
    <property type="term" value="F:protein serine/threonine kinase activity"/>
    <property type="evidence" value="ECO:0007669"/>
    <property type="project" value="UniProtKB-KW"/>
</dbReference>
<dbReference type="Proteomes" id="UP000440004">
    <property type="component" value="Unassembled WGS sequence"/>
</dbReference>
<dbReference type="SUPFAM" id="SSF55874">
    <property type="entry name" value="ATPase domain of HSP90 chaperone/DNA topoisomerase II/histidine kinase"/>
    <property type="match status" value="1"/>
</dbReference>
<dbReference type="InterPro" id="IPR003594">
    <property type="entry name" value="HATPase_dom"/>
</dbReference>
<keyword evidence="4" id="KW-1185">Reference proteome</keyword>
<dbReference type="PANTHER" id="PTHR35526:SF3">
    <property type="entry name" value="ANTI-SIGMA-F FACTOR RSBW"/>
    <property type="match status" value="1"/>
</dbReference>
<comment type="caution">
    <text evidence="3">The sequence shown here is derived from an EMBL/GenBank/DDBJ whole genome shotgun (WGS) entry which is preliminary data.</text>
</comment>
<sequence>MENNKVTISLTLPNIPEYVSVARLTLSGVANRMGFNIDDIEDLKVAISEACTNALKYGGGNDCSKYFVHYTIDEKNLIIDVCDDGKGIEFEKLKTPDLDNPKESGLGLYIIETLMDEVKIFKGDNNGTTIRMTKRLGE</sequence>
<organism evidence="3 4">
    <name type="scientific">Alkalibaculum sporogenes</name>
    <dbReference type="NCBI Taxonomy" id="2655001"/>
    <lineage>
        <taxon>Bacteria</taxon>
        <taxon>Bacillati</taxon>
        <taxon>Bacillota</taxon>
        <taxon>Clostridia</taxon>
        <taxon>Eubacteriales</taxon>
        <taxon>Eubacteriaceae</taxon>
        <taxon>Alkalibaculum</taxon>
    </lineage>
</organism>
<accession>A0A6A7KAH8</accession>
<feature type="domain" description="Histidine kinase/HSP90-like ATPase" evidence="2">
    <location>
        <begin position="38"/>
        <end position="138"/>
    </location>
</feature>
<keyword evidence="1" id="KW-0723">Serine/threonine-protein kinase</keyword>
<keyword evidence="3" id="KW-0418">Kinase</keyword>
<reference evidence="3 4" key="1">
    <citation type="submission" date="2019-10" db="EMBL/GenBank/DDBJ databases">
        <title>Alkalibaculum tamaniensis sp.nov., a new alkaliphilic acetogen, isolated on methoxylated aromatics from a mud volcano.</title>
        <authorList>
            <person name="Khomyakova M.A."/>
            <person name="Merkel A.Y."/>
            <person name="Bonch-Osmolovskaya E.A."/>
            <person name="Slobodkin A.I."/>
        </authorList>
    </citation>
    <scope>NUCLEOTIDE SEQUENCE [LARGE SCALE GENOMIC DNA]</scope>
    <source>
        <strain evidence="3 4">M08DMB</strain>
    </source>
</reference>
<dbReference type="CDD" id="cd16936">
    <property type="entry name" value="HATPase_RsbW-like"/>
    <property type="match status" value="1"/>
</dbReference>
<name>A0A6A7KAH8_9FIRM</name>
<dbReference type="InterPro" id="IPR036890">
    <property type="entry name" value="HATPase_C_sf"/>
</dbReference>
<evidence type="ECO:0000313" key="4">
    <source>
        <dbReference type="Proteomes" id="UP000440004"/>
    </source>
</evidence>
<protein>
    <submittedName>
        <fullName evidence="3">Histidine kinase</fullName>
    </submittedName>
</protein>
<dbReference type="RefSeq" id="WP_152804472.1">
    <property type="nucleotide sequence ID" value="NZ_WHNX01000015.1"/>
</dbReference>
<dbReference type="PANTHER" id="PTHR35526">
    <property type="entry name" value="ANTI-SIGMA-F FACTOR RSBW-RELATED"/>
    <property type="match status" value="1"/>
</dbReference>
<dbReference type="AlphaFoldDB" id="A0A6A7KAH8"/>
<dbReference type="Pfam" id="PF13581">
    <property type="entry name" value="HATPase_c_2"/>
    <property type="match status" value="1"/>
</dbReference>
<dbReference type="InterPro" id="IPR050267">
    <property type="entry name" value="Anti-sigma-factor_SerPK"/>
</dbReference>
<dbReference type="Gene3D" id="3.30.565.10">
    <property type="entry name" value="Histidine kinase-like ATPase, C-terminal domain"/>
    <property type="match status" value="1"/>
</dbReference>
<evidence type="ECO:0000259" key="2">
    <source>
        <dbReference type="SMART" id="SM00387"/>
    </source>
</evidence>
<dbReference type="EMBL" id="WHNX01000015">
    <property type="protein sequence ID" value="MPW26197.1"/>
    <property type="molecule type" value="Genomic_DNA"/>
</dbReference>
<evidence type="ECO:0000313" key="3">
    <source>
        <dbReference type="EMBL" id="MPW26197.1"/>
    </source>
</evidence>
<evidence type="ECO:0000256" key="1">
    <source>
        <dbReference type="ARBA" id="ARBA00022527"/>
    </source>
</evidence>
<proteinExistence type="predicted"/>
<gene>
    <name evidence="3" type="ORF">GC105_10390</name>
</gene>
<dbReference type="SMART" id="SM00387">
    <property type="entry name" value="HATPase_c"/>
    <property type="match status" value="1"/>
</dbReference>